<keyword evidence="3" id="KW-1185">Reference proteome</keyword>
<organism evidence="2 3">
    <name type="scientific">Aspergillus keveii</name>
    <dbReference type="NCBI Taxonomy" id="714993"/>
    <lineage>
        <taxon>Eukaryota</taxon>
        <taxon>Fungi</taxon>
        <taxon>Dikarya</taxon>
        <taxon>Ascomycota</taxon>
        <taxon>Pezizomycotina</taxon>
        <taxon>Eurotiomycetes</taxon>
        <taxon>Eurotiomycetidae</taxon>
        <taxon>Eurotiales</taxon>
        <taxon>Aspergillaceae</taxon>
        <taxon>Aspergillus</taxon>
        <taxon>Aspergillus subgen. Nidulantes</taxon>
    </lineage>
</organism>
<protein>
    <submittedName>
        <fullName evidence="2">Uncharacterized protein</fullName>
    </submittedName>
</protein>
<evidence type="ECO:0000256" key="1">
    <source>
        <dbReference type="SAM" id="Phobius"/>
    </source>
</evidence>
<reference evidence="2 3" key="1">
    <citation type="submission" date="2024-07" db="EMBL/GenBank/DDBJ databases">
        <title>Section-level genome sequencing and comparative genomics of Aspergillus sections Usti and Cavernicolus.</title>
        <authorList>
            <consortium name="Lawrence Berkeley National Laboratory"/>
            <person name="Nybo J.L."/>
            <person name="Vesth T.C."/>
            <person name="Theobald S."/>
            <person name="Frisvad J.C."/>
            <person name="Larsen T.O."/>
            <person name="Kjaerboelling I."/>
            <person name="Rothschild-Mancinelli K."/>
            <person name="Lyhne E.K."/>
            <person name="Kogle M.E."/>
            <person name="Barry K."/>
            <person name="Clum A."/>
            <person name="Na H."/>
            <person name="Ledsgaard L."/>
            <person name="Lin J."/>
            <person name="Lipzen A."/>
            <person name="Kuo A."/>
            <person name="Riley R."/>
            <person name="Mondo S."/>
            <person name="Labutti K."/>
            <person name="Haridas S."/>
            <person name="Pangalinan J."/>
            <person name="Salamov A.A."/>
            <person name="Simmons B.A."/>
            <person name="Magnuson J.K."/>
            <person name="Chen J."/>
            <person name="Drula E."/>
            <person name="Henrissat B."/>
            <person name="Wiebenga A."/>
            <person name="Lubbers R.J."/>
            <person name="Gomes A.C."/>
            <person name="Makela M.R."/>
            <person name="Stajich J."/>
            <person name="Grigoriev I.V."/>
            <person name="Mortensen U.H."/>
            <person name="De Vries R.P."/>
            <person name="Baker S.E."/>
            <person name="Andersen M.R."/>
        </authorList>
    </citation>
    <scope>NUCLEOTIDE SEQUENCE [LARGE SCALE GENOMIC DNA]</scope>
    <source>
        <strain evidence="2 3">CBS 209.92</strain>
    </source>
</reference>
<sequence>MLKLTLYYRRAGTRDSRGQPTIFLSLPALSFLSSYHFLHANFYPGSLRIRLLAASLSSGTRNRAH</sequence>
<gene>
    <name evidence="2" type="ORF">BJX66DRAFT_305680</name>
</gene>
<keyword evidence="1" id="KW-0472">Membrane</keyword>
<accession>A0ABR4G3P8</accession>
<dbReference type="Proteomes" id="UP001610563">
    <property type="component" value="Unassembled WGS sequence"/>
</dbReference>
<evidence type="ECO:0000313" key="2">
    <source>
        <dbReference type="EMBL" id="KAL2793644.1"/>
    </source>
</evidence>
<keyword evidence="1" id="KW-1133">Transmembrane helix</keyword>
<evidence type="ECO:0000313" key="3">
    <source>
        <dbReference type="Proteomes" id="UP001610563"/>
    </source>
</evidence>
<proteinExistence type="predicted"/>
<keyword evidence="1" id="KW-0812">Transmembrane</keyword>
<comment type="caution">
    <text evidence="2">The sequence shown here is derived from an EMBL/GenBank/DDBJ whole genome shotgun (WGS) entry which is preliminary data.</text>
</comment>
<feature type="transmembrane region" description="Helical" evidence="1">
    <location>
        <begin position="21"/>
        <end position="38"/>
    </location>
</feature>
<dbReference type="EMBL" id="JBFTWV010000055">
    <property type="protein sequence ID" value="KAL2793644.1"/>
    <property type="molecule type" value="Genomic_DNA"/>
</dbReference>
<name>A0ABR4G3P8_9EURO</name>